<sequence length="45" mass="4834">MSWGWPADTHVRRSAAPLPIETSMTKRMFRIVAAGGNAVAAPRPA</sequence>
<name>A0ABU0M1M4_9HYPH</name>
<proteinExistence type="predicted"/>
<dbReference type="Proteomes" id="UP001223743">
    <property type="component" value="Unassembled WGS sequence"/>
</dbReference>
<organism evidence="1 2">
    <name type="scientific">Kaistia geumhonensis</name>
    <dbReference type="NCBI Taxonomy" id="410839"/>
    <lineage>
        <taxon>Bacteria</taxon>
        <taxon>Pseudomonadati</taxon>
        <taxon>Pseudomonadota</taxon>
        <taxon>Alphaproteobacteria</taxon>
        <taxon>Hyphomicrobiales</taxon>
        <taxon>Kaistiaceae</taxon>
        <taxon>Kaistia</taxon>
    </lineage>
</organism>
<dbReference type="EMBL" id="JAUSWJ010000001">
    <property type="protein sequence ID" value="MDQ0514852.1"/>
    <property type="molecule type" value="Genomic_DNA"/>
</dbReference>
<gene>
    <name evidence="1" type="ORF">QO015_000465</name>
</gene>
<accession>A0ABU0M1M4</accession>
<protein>
    <submittedName>
        <fullName evidence="1">Uncharacterized protein</fullName>
    </submittedName>
</protein>
<keyword evidence="2" id="KW-1185">Reference proteome</keyword>
<reference evidence="1 2" key="1">
    <citation type="submission" date="2023-07" db="EMBL/GenBank/DDBJ databases">
        <title>Genomic Encyclopedia of Type Strains, Phase IV (KMG-IV): sequencing the most valuable type-strain genomes for metagenomic binning, comparative biology and taxonomic classification.</title>
        <authorList>
            <person name="Goeker M."/>
        </authorList>
    </citation>
    <scope>NUCLEOTIDE SEQUENCE [LARGE SCALE GENOMIC DNA]</scope>
    <source>
        <strain evidence="1 2">B1-1</strain>
    </source>
</reference>
<evidence type="ECO:0000313" key="2">
    <source>
        <dbReference type="Proteomes" id="UP001223743"/>
    </source>
</evidence>
<evidence type="ECO:0000313" key="1">
    <source>
        <dbReference type="EMBL" id="MDQ0514852.1"/>
    </source>
</evidence>
<comment type="caution">
    <text evidence="1">The sequence shown here is derived from an EMBL/GenBank/DDBJ whole genome shotgun (WGS) entry which is preliminary data.</text>
</comment>